<dbReference type="Proteomes" id="UP000186336">
    <property type="component" value="Chromosome"/>
</dbReference>
<keyword evidence="1" id="KW-0812">Transmembrane</keyword>
<feature type="transmembrane region" description="Helical" evidence="1">
    <location>
        <begin position="370"/>
        <end position="392"/>
    </location>
</feature>
<dbReference type="RefSeq" id="WP_076627426.1">
    <property type="nucleotide sequence ID" value="NZ_CP019312.1"/>
</dbReference>
<keyword evidence="4" id="KW-1185">Reference proteome</keyword>
<dbReference type="KEGG" id="tom:BWR18_07615"/>
<keyword evidence="1" id="KW-0472">Membrane</keyword>
<organism evidence="3 4">
    <name type="scientific">Tateyamaria omphalii</name>
    <dbReference type="NCBI Taxonomy" id="299262"/>
    <lineage>
        <taxon>Bacteria</taxon>
        <taxon>Pseudomonadati</taxon>
        <taxon>Pseudomonadota</taxon>
        <taxon>Alphaproteobacteria</taxon>
        <taxon>Rhodobacterales</taxon>
        <taxon>Roseobacteraceae</taxon>
        <taxon>Tateyamaria</taxon>
    </lineage>
</organism>
<feature type="transmembrane region" description="Helical" evidence="1">
    <location>
        <begin position="265"/>
        <end position="283"/>
    </location>
</feature>
<dbReference type="InterPro" id="IPR032809">
    <property type="entry name" value="Put_HupE_UreJ"/>
</dbReference>
<dbReference type="STRING" id="299262.BWR18_07615"/>
<keyword evidence="1" id="KW-1133">Transmembrane helix</keyword>
<evidence type="ECO:0008006" key="5">
    <source>
        <dbReference type="Google" id="ProtNLM"/>
    </source>
</evidence>
<feature type="transmembrane region" description="Helical" evidence="1">
    <location>
        <begin position="321"/>
        <end position="349"/>
    </location>
</feature>
<feature type="transmembrane region" description="Helical" evidence="1">
    <location>
        <begin position="295"/>
        <end position="315"/>
    </location>
</feature>
<evidence type="ECO:0000313" key="4">
    <source>
        <dbReference type="Proteomes" id="UP000186336"/>
    </source>
</evidence>
<reference evidence="3 4" key="1">
    <citation type="submission" date="2017-01" db="EMBL/GenBank/DDBJ databases">
        <title>Complete genome of Tateyamaria omphalii DOK1-4 isolated from seawater in Dokdo.</title>
        <authorList>
            <person name="Kim J.H."/>
            <person name="Chi W.-J."/>
        </authorList>
    </citation>
    <scope>NUCLEOTIDE SEQUENCE [LARGE SCALE GENOMIC DNA]</scope>
    <source>
        <strain evidence="3 4">DOK1-4</strain>
    </source>
</reference>
<feature type="chain" id="PRO_5012365533" description="HupE / UreJ protein" evidence="2">
    <location>
        <begin position="32"/>
        <end position="397"/>
    </location>
</feature>
<evidence type="ECO:0000256" key="1">
    <source>
        <dbReference type="SAM" id="Phobius"/>
    </source>
</evidence>
<evidence type="ECO:0000256" key="2">
    <source>
        <dbReference type="SAM" id="SignalP"/>
    </source>
</evidence>
<sequence>MKTAFVLLSLKLRLWAVLSTLCCGMWASMSAAHEVVPTIADLTVADGTVQVALRVNVEAQLSGIDLDVVTDTNNAENAADYDVLRALGGAEVAARVPDLVEVLNTVPLVTAAGAAVPMAIDDVNVPEVSNPELARITDIVLTGSVPAGTDAVEVAWPAGAGDLILRQQGVEAPYTGLISGGDASGPIAVAGGDAASGWQTFGAYIPVGFDHILPKGLDHILFVLGLFFLSTRLAPLLWQVTAFTLAHTVTLALGALGIVTMPGSIVEPLIAASIVYVAIENIFARGLNKWRPMIIFGFGLLHGLGFASVLGEFGLPEGQFIPALIGFNVGVEIGQLTVIALAAIALWLGVRAARVSELDGQEETITDYNVMFRAWSMTGSLIIAVVAIYWVIERTLL</sequence>
<protein>
    <recommendedName>
        <fullName evidence="5">HupE / UreJ protein</fullName>
    </recommendedName>
</protein>
<dbReference type="OrthoDB" id="9808870at2"/>
<feature type="signal peptide" evidence="2">
    <location>
        <begin position="1"/>
        <end position="31"/>
    </location>
</feature>
<name>A0A1P8MU40_9RHOB</name>
<evidence type="ECO:0000313" key="3">
    <source>
        <dbReference type="EMBL" id="APX11564.1"/>
    </source>
</evidence>
<keyword evidence="2" id="KW-0732">Signal</keyword>
<gene>
    <name evidence="3" type="ORF">BWR18_07615</name>
</gene>
<dbReference type="EMBL" id="CP019312">
    <property type="protein sequence ID" value="APX11564.1"/>
    <property type="molecule type" value="Genomic_DNA"/>
</dbReference>
<dbReference type="Pfam" id="PF13795">
    <property type="entry name" value="HupE_UreJ_2"/>
    <property type="match status" value="1"/>
</dbReference>
<accession>A0A1P8MU40</accession>
<proteinExistence type="predicted"/>
<dbReference type="AlphaFoldDB" id="A0A1P8MU40"/>